<dbReference type="EMBL" id="JAINUG010000243">
    <property type="protein sequence ID" value="KAJ8385714.1"/>
    <property type="molecule type" value="Genomic_DNA"/>
</dbReference>
<evidence type="ECO:0000256" key="1">
    <source>
        <dbReference type="SAM" id="MobiDB-lite"/>
    </source>
</evidence>
<sequence>MVLTQGAEGDRTALKHPGRSACSQLEGGQRIAEGKQNPRDSFITVEDGGRGASSFVFPRRSVILRKTSEDPALRGEGLAGMTVAIGSVSTVQSRCQLHPTKRNNAKIIDELSVAVSPH</sequence>
<organism evidence="2 3">
    <name type="scientific">Aldrovandia affinis</name>
    <dbReference type="NCBI Taxonomy" id="143900"/>
    <lineage>
        <taxon>Eukaryota</taxon>
        <taxon>Metazoa</taxon>
        <taxon>Chordata</taxon>
        <taxon>Craniata</taxon>
        <taxon>Vertebrata</taxon>
        <taxon>Euteleostomi</taxon>
        <taxon>Actinopterygii</taxon>
        <taxon>Neopterygii</taxon>
        <taxon>Teleostei</taxon>
        <taxon>Notacanthiformes</taxon>
        <taxon>Halosauridae</taxon>
        <taxon>Aldrovandia</taxon>
    </lineage>
</organism>
<protein>
    <submittedName>
        <fullName evidence="2">Uncharacterized protein</fullName>
    </submittedName>
</protein>
<evidence type="ECO:0000313" key="3">
    <source>
        <dbReference type="Proteomes" id="UP001221898"/>
    </source>
</evidence>
<keyword evidence="3" id="KW-1185">Reference proteome</keyword>
<dbReference type="Proteomes" id="UP001221898">
    <property type="component" value="Unassembled WGS sequence"/>
</dbReference>
<name>A0AAD7RK58_9TELE</name>
<evidence type="ECO:0000313" key="2">
    <source>
        <dbReference type="EMBL" id="KAJ8385714.1"/>
    </source>
</evidence>
<accession>A0AAD7RK58</accession>
<comment type="caution">
    <text evidence="2">The sequence shown here is derived from an EMBL/GenBank/DDBJ whole genome shotgun (WGS) entry which is preliminary data.</text>
</comment>
<reference evidence="2" key="1">
    <citation type="journal article" date="2023" name="Science">
        <title>Genome structures resolve the early diversification of teleost fishes.</title>
        <authorList>
            <person name="Parey E."/>
            <person name="Louis A."/>
            <person name="Montfort J."/>
            <person name="Bouchez O."/>
            <person name="Roques C."/>
            <person name="Iampietro C."/>
            <person name="Lluch J."/>
            <person name="Castinel A."/>
            <person name="Donnadieu C."/>
            <person name="Desvignes T."/>
            <person name="Floi Bucao C."/>
            <person name="Jouanno E."/>
            <person name="Wen M."/>
            <person name="Mejri S."/>
            <person name="Dirks R."/>
            <person name="Jansen H."/>
            <person name="Henkel C."/>
            <person name="Chen W.J."/>
            <person name="Zahm M."/>
            <person name="Cabau C."/>
            <person name="Klopp C."/>
            <person name="Thompson A.W."/>
            <person name="Robinson-Rechavi M."/>
            <person name="Braasch I."/>
            <person name="Lecointre G."/>
            <person name="Bobe J."/>
            <person name="Postlethwait J.H."/>
            <person name="Berthelot C."/>
            <person name="Roest Crollius H."/>
            <person name="Guiguen Y."/>
        </authorList>
    </citation>
    <scope>NUCLEOTIDE SEQUENCE</scope>
    <source>
        <strain evidence="2">NC1722</strain>
    </source>
</reference>
<proteinExistence type="predicted"/>
<gene>
    <name evidence="2" type="ORF">AAFF_G00183140</name>
</gene>
<dbReference type="AlphaFoldDB" id="A0AAD7RK58"/>
<feature type="region of interest" description="Disordered" evidence="1">
    <location>
        <begin position="1"/>
        <end position="37"/>
    </location>
</feature>